<comment type="pathway">
    <text evidence="2">Amino-acid degradation; L-valine degradation.</text>
</comment>
<dbReference type="InterPro" id="IPR037069">
    <property type="entry name" value="AcylCoA_DH/ox_N_sf"/>
</dbReference>
<dbReference type="InterPro" id="IPR013786">
    <property type="entry name" value="AcylCoA_DH/ox_N"/>
</dbReference>
<dbReference type="InterPro" id="IPR036250">
    <property type="entry name" value="AcylCo_DH-like_C"/>
</dbReference>
<keyword evidence="4" id="KW-0101">Branched-chain amino acid catabolism</keyword>
<evidence type="ECO:0000259" key="15">
    <source>
        <dbReference type="Pfam" id="PF00441"/>
    </source>
</evidence>
<feature type="domain" description="Acyl-CoA dehydrogenase/oxidase C-terminal" evidence="15">
    <location>
        <begin position="293"/>
        <end position="453"/>
    </location>
</feature>
<dbReference type="Gene3D" id="1.10.540.10">
    <property type="entry name" value="Acyl-CoA dehydrogenase/oxidase, N-terminal domain"/>
    <property type="match status" value="1"/>
</dbReference>
<organism evidence="18">
    <name type="scientific">Oppiella nova</name>
    <dbReference type="NCBI Taxonomy" id="334625"/>
    <lineage>
        <taxon>Eukaryota</taxon>
        <taxon>Metazoa</taxon>
        <taxon>Ecdysozoa</taxon>
        <taxon>Arthropoda</taxon>
        <taxon>Chelicerata</taxon>
        <taxon>Arachnida</taxon>
        <taxon>Acari</taxon>
        <taxon>Acariformes</taxon>
        <taxon>Sarcoptiformes</taxon>
        <taxon>Oribatida</taxon>
        <taxon>Brachypylina</taxon>
        <taxon>Oppioidea</taxon>
        <taxon>Oppiidae</taxon>
        <taxon>Oppiella</taxon>
    </lineage>
</organism>
<evidence type="ECO:0000256" key="11">
    <source>
        <dbReference type="ARBA" id="ARBA00055070"/>
    </source>
</evidence>
<dbReference type="InterPro" id="IPR046373">
    <property type="entry name" value="Acyl-CoA_Oxase/DH_mid-dom_sf"/>
</dbReference>
<evidence type="ECO:0000256" key="6">
    <source>
        <dbReference type="ARBA" id="ARBA00022827"/>
    </source>
</evidence>
<dbReference type="PANTHER" id="PTHR43884">
    <property type="entry name" value="ACYL-COA DEHYDROGENASE"/>
    <property type="match status" value="1"/>
</dbReference>
<dbReference type="InterPro" id="IPR009100">
    <property type="entry name" value="AcylCoA_DH/oxidase_NM_dom_sf"/>
</dbReference>
<comment type="similarity">
    <text evidence="3 14">Belongs to the acyl-CoA dehydrogenase family.</text>
</comment>
<evidence type="ECO:0000313" key="18">
    <source>
        <dbReference type="EMBL" id="CAD7643860.1"/>
    </source>
</evidence>
<dbReference type="GO" id="GO:0008470">
    <property type="term" value="F:3-methylbutanoyl-CoA dehydrogenase activity"/>
    <property type="evidence" value="ECO:0007669"/>
    <property type="project" value="TreeGrafter"/>
</dbReference>
<dbReference type="GO" id="GO:0050660">
    <property type="term" value="F:flavin adenine dinucleotide binding"/>
    <property type="evidence" value="ECO:0007669"/>
    <property type="project" value="InterPro"/>
</dbReference>
<accession>A0A7R9QFD1</accession>
<dbReference type="GO" id="GO:0005739">
    <property type="term" value="C:mitochondrion"/>
    <property type="evidence" value="ECO:0007669"/>
    <property type="project" value="TreeGrafter"/>
</dbReference>
<dbReference type="PROSITE" id="PS00072">
    <property type="entry name" value="ACYL_COA_DH_1"/>
    <property type="match status" value="1"/>
</dbReference>
<dbReference type="SUPFAM" id="SSF56645">
    <property type="entry name" value="Acyl-CoA dehydrogenase NM domain-like"/>
    <property type="match status" value="1"/>
</dbReference>
<dbReference type="InterPro" id="IPR006089">
    <property type="entry name" value="Acyl-CoA_DH_CS"/>
</dbReference>
<evidence type="ECO:0000256" key="14">
    <source>
        <dbReference type="RuleBase" id="RU362125"/>
    </source>
</evidence>
<dbReference type="FunFam" id="2.40.110.10:FF:000001">
    <property type="entry name" value="Acyl-CoA dehydrogenase, mitochondrial"/>
    <property type="match status" value="1"/>
</dbReference>
<dbReference type="Pfam" id="PF02771">
    <property type="entry name" value="Acyl-CoA_dh_N"/>
    <property type="match status" value="1"/>
</dbReference>
<comment type="cofactor">
    <cofactor evidence="1 14">
        <name>FAD</name>
        <dbReference type="ChEBI" id="CHEBI:57692"/>
    </cofactor>
</comment>
<keyword evidence="6 14" id="KW-0274">FAD</keyword>
<dbReference type="Pfam" id="PF02770">
    <property type="entry name" value="Acyl-CoA_dh_M"/>
    <property type="match status" value="1"/>
</dbReference>
<dbReference type="FunFam" id="1.20.140.10:FF:000001">
    <property type="entry name" value="Acyl-CoA dehydrogenase"/>
    <property type="match status" value="1"/>
</dbReference>
<evidence type="ECO:0000256" key="10">
    <source>
        <dbReference type="ARBA" id="ARBA00052552"/>
    </source>
</evidence>
<dbReference type="Gene3D" id="1.20.140.10">
    <property type="entry name" value="Butyryl-CoA Dehydrogenase, subunit A, domain 3"/>
    <property type="match status" value="1"/>
</dbReference>
<evidence type="ECO:0000313" key="19">
    <source>
        <dbReference type="Proteomes" id="UP000728032"/>
    </source>
</evidence>
<dbReference type="Gene3D" id="2.40.110.10">
    <property type="entry name" value="Butyryl-CoA Dehydrogenase, subunit A, domain 2"/>
    <property type="match status" value="1"/>
</dbReference>
<evidence type="ECO:0000259" key="17">
    <source>
        <dbReference type="Pfam" id="PF02771"/>
    </source>
</evidence>
<dbReference type="OrthoDB" id="9988775at2759"/>
<sequence>MAFITRLVANSGKSFASRLLIRCDKSGTNSWAICRSLSGLPRDQLSDRPNERQLIDNMSIEDIGDALNGVTEEQMDLRSTVRKFVEKELPEDTVQVMDRESNWSQFRKFWTKLGSMGLLGVTAESRFGGLELGYFEHSLVMEEISRCCAAIGLSYGAHSNLCVNQLTLNASEDQKQKYLPKLIDGSHVGALAMSEVSSGSDVVSMRTVAQRHKDYYVLNGSKFWITNALEADVLFVYAKTSDRGITPFIIEKGMEGFSIGQSIDKLGMRGSPTGELVFDNCKVPVANLVGQVDKGVYVLMSGLDYERLVLSAGPLGIMQSACEVAFSYAHQRSQFGQPIGHFQILQAKMADMYTRLSSSRAYLYNTARAVDEYKRRNGRIPLGSASPFTKECAGVILSLSETATQLALDAIQIMGGNGYSNEYSAGRLLRDAKLYEIGAGTQEIRRWLIGRQLNKLYQ</sequence>
<evidence type="ECO:0000256" key="2">
    <source>
        <dbReference type="ARBA" id="ARBA00005109"/>
    </source>
</evidence>
<proteinExistence type="inferred from homology"/>
<gene>
    <name evidence="18" type="ORF">ONB1V03_LOCUS4364</name>
</gene>
<keyword evidence="19" id="KW-1185">Reference proteome</keyword>
<evidence type="ECO:0000256" key="5">
    <source>
        <dbReference type="ARBA" id="ARBA00022630"/>
    </source>
</evidence>
<evidence type="ECO:0000256" key="8">
    <source>
        <dbReference type="ARBA" id="ARBA00049552"/>
    </source>
</evidence>
<comment type="catalytic activity">
    <reaction evidence="8">
        <text>(2S)-2-methylbutanoyl-CoA + oxidized [electron-transfer flavoprotein] + H(+) = (2E)-2-methylbut-2-enoyl-CoA + reduced [electron-transfer flavoprotein]</text>
        <dbReference type="Rhea" id="RHEA:48256"/>
        <dbReference type="Rhea" id="RHEA-COMP:10685"/>
        <dbReference type="Rhea" id="RHEA-COMP:10686"/>
        <dbReference type="ChEBI" id="CHEBI:15378"/>
        <dbReference type="ChEBI" id="CHEBI:57337"/>
        <dbReference type="ChEBI" id="CHEBI:57692"/>
        <dbReference type="ChEBI" id="CHEBI:58307"/>
        <dbReference type="ChEBI" id="CHEBI:88166"/>
    </reaction>
    <physiologicalReaction direction="left-to-right" evidence="8">
        <dbReference type="Rhea" id="RHEA:48257"/>
    </physiologicalReaction>
</comment>
<comment type="function">
    <text evidence="11">Isobutyryl-CoA dehydrogenase which catalyzes the conversion of 2-methylpropanoyl-CoA to (2E)-2-methylpropenoyl-CoA in the valine catabolic pathway. To a lesser extent, also able to catalyze the oxidation of (2S)-2-methylbutanoyl-CoA.</text>
</comment>
<evidence type="ECO:0000256" key="3">
    <source>
        <dbReference type="ARBA" id="ARBA00009347"/>
    </source>
</evidence>
<dbReference type="PROSITE" id="PS00073">
    <property type="entry name" value="ACYL_COA_DH_2"/>
    <property type="match status" value="1"/>
</dbReference>
<evidence type="ECO:0000256" key="1">
    <source>
        <dbReference type="ARBA" id="ARBA00001974"/>
    </source>
</evidence>
<comment type="catalytic activity">
    <reaction evidence="10">
        <text>2-methylpropanoyl-CoA + oxidized [electron-transfer flavoprotein] + H(+) = 2-methylpropenoyl-CoA + reduced [electron-transfer flavoprotein]</text>
        <dbReference type="Rhea" id="RHEA:44180"/>
        <dbReference type="Rhea" id="RHEA-COMP:10685"/>
        <dbReference type="Rhea" id="RHEA-COMP:10686"/>
        <dbReference type="ChEBI" id="CHEBI:15378"/>
        <dbReference type="ChEBI" id="CHEBI:57338"/>
        <dbReference type="ChEBI" id="CHEBI:57692"/>
        <dbReference type="ChEBI" id="CHEBI:58307"/>
        <dbReference type="ChEBI" id="CHEBI:62500"/>
        <dbReference type="EC" id="1.3.8.5"/>
    </reaction>
    <physiologicalReaction direction="left-to-right" evidence="10">
        <dbReference type="Rhea" id="RHEA:44181"/>
    </physiologicalReaction>
</comment>
<dbReference type="EMBL" id="OC916311">
    <property type="protein sequence ID" value="CAD7643860.1"/>
    <property type="molecule type" value="Genomic_DNA"/>
</dbReference>
<feature type="domain" description="Acyl-CoA oxidase/dehydrogenase middle" evidence="16">
    <location>
        <begin position="190"/>
        <end position="281"/>
    </location>
</feature>
<evidence type="ECO:0000256" key="9">
    <source>
        <dbReference type="ARBA" id="ARBA00050268"/>
    </source>
</evidence>
<dbReference type="AlphaFoldDB" id="A0A7R9QFD1"/>
<evidence type="ECO:0000256" key="7">
    <source>
        <dbReference type="ARBA" id="ARBA00023002"/>
    </source>
</evidence>
<evidence type="ECO:0000256" key="12">
    <source>
        <dbReference type="ARBA" id="ARBA00071686"/>
    </source>
</evidence>
<protein>
    <recommendedName>
        <fullName evidence="12">Isobutyryl-CoA dehydrogenase, mitochondrial</fullName>
    </recommendedName>
    <alternativeName>
        <fullName evidence="13">Acyl-CoA dehydrogenase family member 8</fullName>
    </alternativeName>
</protein>
<comment type="catalytic activity">
    <reaction evidence="9">
        <text>propanoyl-CoA + oxidized [electron-transfer flavoprotein] + H(+) = acryloyl-CoA + reduced [electron-transfer flavoprotein]</text>
        <dbReference type="Rhea" id="RHEA:31287"/>
        <dbReference type="Rhea" id="RHEA-COMP:10685"/>
        <dbReference type="Rhea" id="RHEA-COMP:10686"/>
        <dbReference type="ChEBI" id="CHEBI:15378"/>
        <dbReference type="ChEBI" id="CHEBI:57367"/>
        <dbReference type="ChEBI" id="CHEBI:57392"/>
        <dbReference type="ChEBI" id="CHEBI:57692"/>
        <dbReference type="ChEBI" id="CHEBI:58307"/>
    </reaction>
    <physiologicalReaction direction="left-to-right" evidence="9">
        <dbReference type="Rhea" id="RHEA:31288"/>
    </physiologicalReaction>
</comment>
<dbReference type="Proteomes" id="UP000728032">
    <property type="component" value="Unassembled WGS sequence"/>
</dbReference>
<keyword evidence="5 14" id="KW-0285">Flavoprotein</keyword>
<dbReference type="EMBL" id="CAJPVJ010001486">
    <property type="protein sequence ID" value="CAG2164815.1"/>
    <property type="molecule type" value="Genomic_DNA"/>
</dbReference>
<reference evidence="18" key="1">
    <citation type="submission" date="2020-11" db="EMBL/GenBank/DDBJ databases">
        <authorList>
            <person name="Tran Van P."/>
        </authorList>
    </citation>
    <scope>NUCLEOTIDE SEQUENCE</scope>
</reference>
<dbReference type="PANTHER" id="PTHR43884:SF12">
    <property type="entry name" value="ISOVALERYL-COA DEHYDROGENASE, MITOCHONDRIAL-RELATED"/>
    <property type="match status" value="1"/>
</dbReference>
<evidence type="ECO:0000256" key="13">
    <source>
        <dbReference type="ARBA" id="ARBA00076026"/>
    </source>
</evidence>
<evidence type="ECO:0000259" key="16">
    <source>
        <dbReference type="Pfam" id="PF02770"/>
    </source>
</evidence>
<dbReference type="Pfam" id="PF00441">
    <property type="entry name" value="Acyl-CoA_dh_1"/>
    <property type="match status" value="1"/>
</dbReference>
<dbReference type="InterPro" id="IPR006091">
    <property type="entry name" value="Acyl-CoA_Oxase/DH_mid-dom"/>
</dbReference>
<dbReference type="GO" id="GO:0006552">
    <property type="term" value="P:L-leucine catabolic process"/>
    <property type="evidence" value="ECO:0007669"/>
    <property type="project" value="TreeGrafter"/>
</dbReference>
<keyword evidence="7 14" id="KW-0560">Oxidoreductase</keyword>
<dbReference type="FunFam" id="1.10.540.10:FF:000007">
    <property type="entry name" value="Isovaleryl-CoA dehydrogenase, mitochondrial"/>
    <property type="match status" value="1"/>
</dbReference>
<dbReference type="SUPFAM" id="SSF47203">
    <property type="entry name" value="Acyl-CoA dehydrogenase C-terminal domain-like"/>
    <property type="match status" value="1"/>
</dbReference>
<dbReference type="GO" id="GO:0003853">
    <property type="term" value="F:short-chain 2-methyl fatty acyl-CoA dehydrogenase activity"/>
    <property type="evidence" value="ECO:0007669"/>
    <property type="project" value="UniProtKB-EC"/>
</dbReference>
<name>A0A7R9QFD1_9ACAR</name>
<feature type="domain" description="Acyl-CoA dehydrogenase/oxidase N-terminal" evidence="17">
    <location>
        <begin position="71"/>
        <end position="185"/>
    </location>
</feature>
<evidence type="ECO:0000256" key="4">
    <source>
        <dbReference type="ARBA" id="ARBA00022456"/>
    </source>
</evidence>
<dbReference type="InterPro" id="IPR009075">
    <property type="entry name" value="AcylCo_DH/oxidase_C"/>
</dbReference>